<dbReference type="SUPFAM" id="SSF47413">
    <property type="entry name" value="lambda repressor-like DNA-binding domains"/>
    <property type="match status" value="1"/>
</dbReference>
<protein>
    <submittedName>
        <fullName evidence="1">Helix-turn-helix transcriptional regulator</fullName>
    </submittedName>
</protein>
<evidence type="ECO:0000313" key="2">
    <source>
        <dbReference type="Proteomes" id="UP000676649"/>
    </source>
</evidence>
<organism evidence="1 2">
    <name type="scientific">Methylomonas paludis</name>
    <dbReference type="NCBI Taxonomy" id="1173101"/>
    <lineage>
        <taxon>Bacteria</taxon>
        <taxon>Pseudomonadati</taxon>
        <taxon>Pseudomonadota</taxon>
        <taxon>Gammaproteobacteria</taxon>
        <taxon>Methylococcales</taxon>
        <taxon>Methylococcaceae</taxon>
        <taxon>Methylomonas</taxon>
    </lineage>
</organism>
<dbReference type="RefSeq" id="WP_215581872.1">
    <property type="nucleotide sequence ID" value="NZ_CP073754.1"/>
</dbReference>
<keyword evidence="2" id="KW-1185">Reference proteome</keyword>
<accession>A0A975MMJ9</accession>
<dbReference type="InterPro" id="IPR010982">
    <property type="entry name" value="Lambda_DNA-bd_dom_sf"/>
</dbReference>
<dbReference type="EMBL" id="CP073754">
    <property type="protein sequence ID" value="QWF70567.1"/>
    <property type="molecule type" value="Genomic_DNA"/>
</dbReference>
<reference evidence="1" key="1">
    <citation type="submission" date="2021-04" db="EMBL/GenBank/DDBJ databases">
        <title>Draft genome sequence data of methanotrophic Methylovulum sp. strain S1L and Methylomonas sp. strain S2AM isolated from boreal lake water columns.</title>
        <authorList>
            <person name="Rissanen A.J."/>
            <person name="Mangayil R."/>
            <person name="Svenning M.M."/>
            <person name="Khanongnuch R."/>
        </authorList>
    </citation>
    <scope>NUCLEOTIDE SEQUENCE</scope>
    <source>
        <strain evidence="1">S2AM</strain>
    </source>
</reference>
<evidence type="ECO:0000313" key="1">
    <source>
        <dbReference type="EMBL" id="QWF70567.1"/>
    </source>
</evidence>
<dbReference type="Proteomes" id="UP000676649">
    <property type="component" value="Chromosome"/>
</dbReference>
<dbReference type="KEGG" id="mpad:KEF85_14750"/>
<dbReference type="GO" id="GO:0003677">
    <property type="term" value="F:DNA binding"/>
    <property type="evidence" value="ECO:0007669"/>
    <property type="project" value="InterPro"/>
</dbReference>
<name>A0A975MMJ9_9GAMM</name>
<gene>
    <name evidence="1" type="ORF">KEF85_14750</name>
</gene>
<dbReference type="AlphaFoldDB" id="A0A975MMJ9"/>
<proteinExistence type="predicted"/>
<sequence>MSTLVNQIHTLAHQYVRSGSKENRRLQVGRMIKFVEFIEQSEQLHNLHEVGKRHVIQFWKAHRDMAQKTANAYWLAICVIWQWSNKPGTPPKPNLFVQLTQDKTAETVQEHKTEISQVITYLNNTSVLPSLEEISIYLEQQRHNQKLTLEAVNKVTGISIKTIADIESGKAQVHYVDLACLSQFYANRQNKFPANLTEKDSSYE</sequence>
<dbReference type="Gene3D" id="1.10.260.40">
    <property type="entry name" value="lambda repressor-like DNA-binding domains"/>
    <property type="match status" value="1"/>
</dbReference>